<dbReference type="InterPro" id="IPR013783">
    <property type="entry name" value="Ig-like_fold"/>
</dbReference>
<dbReference type="SUPFAM" id="SSF63829">
    <property type="entry name" value="Calcium-dependent phosphotriesterase"/>
    <property type="match status" value="2"/>
</dbReference>
<dbReference type="Gene3D" id="2.130.10.10">
    <property type="entry name" value="YVTN repeat-like/Quinoprotein amine dehydrogenase"/>
    <property type="match status" value="2"/>
</dbReference>
<dbReference type="InterPro" id="IPR043128">
    <property type="entry name" value="Rev_trsase/Diguanyl_cyclase"/>
</dbReference>
<protein>
    <recommendedName>
        <fullName evidence="1">diguanylate cyclase</fullName>
        <ecNumber evidence="1">2.7.7.65</ecNumber>
    </recommendedName>
</protein>
<organism evidence="4 5">
    <name type="scientific">Desulfoluna limicola</name>
    <dbReference type="NCBI Taxonomy" id="2810562"/>
    <lineage>
        <taxon>Bacteria</taxon>
        <taxon>Pseudomonadati</taxon>
        <taxon>Thermodesulfobacteriota</taxon>
        <taxon>Desulfobacteria</taxon>
        <taxon>Desulfobacterales</taxon>
        <taxon>Desulfolunaceae</taxon>
        <taxon>Desulfoluna</taxon>
    </lineage>
</organism>
<dbReference type="InterPro" id="IPR011123">
    <property type="entry name" value="Y_Y_Y"/>
</dbReference>
<accession>A0ABM7PDL3</accession>
<sequence length="1015" mass="112196">MVSAGQQFRGFCLGFLLLLTTLPSAYGGTPAFLFQHIDEAKGLPDSTVFQIMQDHKGAMWFGTRNGVARYDGISMKVFQNEDDNPQSLSHNDAGGVLEDRTGAIWVRTWGGGVNRLNPATEKFQAFRHTPSDPKSLSEDRVQTHYEDSQGVIWAGTFSNGLNRFDRETETFTRFIAGDQPGNISHNRIWSISETRDETLWVGTQGGLNRFNRSNETFTAFNHSPEDPTSLPHDEIRALYPAGGSTLWVGTPKGFRLFDTGKGHCIPFPGMDQLPSEVAADAINTLYDDGRTLWVGTSNHGLLSLDLETGQHCLHQSVPYLANALSHNDIRWITEDRSGVIWLGTRGGGVSTLSKTFHQMHLFMPGYSGDDIPMSIHAAASDGEGNLWTGSWYTGLRNVASSGGPFKATGGAPPPLGPGSLDINALAIDTDKNLWIGTWGAGLIERDHQTGEFKNWSAVSGQPDTRNITALSVKKNGVTWAGTRSQGLFRHALSTGEVRRYSEGPAAKGGLSSNTIHALIEDKQGSLWVGTNLGLDRIEADGHRVTQFHHRKKAAESLSNNIITCLAQTPNGGIWVGTYHGLNRINPETETIRTYFMEDGLSGNIIKSIVFDGSRRLWVATDRGLSAIDIKNGNISRFPMPLRFVQGAATRSTDGKVIFGGENGYLLFNPEEVPLTLPSASLHLTGLRLNGSPVRPGARVKNRLILTRPLNETERIALGHDENNLTFSFVLHDYNDTAENRYRYRLEGYDAGWVDAKNATTARYPHLPPGTYRFHVMAAGSQGTWNQSHPGIEVHISPPFWKRWYVQIAAILLGVGLIRLRFTAIANRNRELEQLVTERTRELGEQTRLYEHLSLTDPLTELVNRRGVQKREKELRSQARRNQSTYAMILADVDHFKLINDKYGHDCGDFVLQRISRLLESSLRTHDILGRWGGEVFLILLPDTDGNGAEILADRLRSRISSSLFEWKEAYLTVTLTLGVVSCATDATFEQSISKADAALSTGKKKGRNQVVVAKA</sequence>
<feature type="domain" description="GGDEF" evidence="3">
    <location>
        <begin position="883"/>
        <end position="1015"/>
    </location>
</feature>
<dbReference type="InterPro" id="IPR015943">
    <property type="entry name" value="WD40/YVTN_repeat-like_dom_sf"/>
</dbReference>
<comment type="catalytic activity">
    <reaction evidence="2">
        <text>2 GTP = 3',3'-c-di-GMP + 2 diphosphate</text>
        <dbReference type="Rhea" id="RHEA:24898"/>
        <dbReference type="ChEBI" id="CHEBI:33019"/>
        <dbReference type="ChEBI" id="CHEBI:37565"/>
        <dbReference type="ChEBI" id="CHEBI:58805"/>
        <dbReference type="EC" id="2.7.7.65"/>
    </reaction>
</comment>
<dbReference type="Proteomes" id="UP001320148">
    <property type="component" value="Chromosome"/>
</dbReference>
<gene>
    <name evidence="4" type="ORF">DSLASN_08030</name>
</gene>
<evidence type="ECO:0000259" key="3">
    <source>
        <dbReference type="PROSITE" id="PS50887"/>
    </source>
</evidence>
<dbReference type="InterPro" id="IPR000160">
    <property type="entry name" value="GGDEF_dom"/>
</dbReference>
<dbReference type="SMART" id="SM00267">
    <property type="entry name" value="GGDEF"/>
    <property type="match status" value="1"/>
</dbReference>
<name>A0ABM7PDL3_9BACT</name>
<dbReference type="Pfam" id="PF07494">
    <property type="entry name" value="Reg_prop"/>
    <property type="match status" value="6"/>
</dbReference>
<evidence type="ECO:0000256" key="2">
    <source>
        <dbReference type="ARBA" id="ARBA00034247"/>
    </source>
</evidence>
<dbReference type="RefSeq" id="WP_236891446.1">
    <property type="nucleotide sequence ID" value="NZ_AP024488.1"/>
</dbReference>
<evidence type="ECO:0000256" key="1">
    <source>
        <dbReference type="ARBA" id="ARBA00012528"/>
    </source>
</evidence>
<dbReference type="SUPFAM" id="SSF55073">
    <property type="entry name" value="Nucleotide cyclase"/>
    <property type="match status" value="1"/>
</dbReference>
<dbReference type="Gene3D" id="3.30.70.270">
    <property type="match status" value="1"/>
</dbReference>
<dbReference type="InterPro" id="IPR029787">
    <property type="entry name" value="Nucleotide_cyclase"/>
</dbReference>
<keyword evidence="5" id="KW-1185">Reference proteome</keyword>
<dbReference type="PROSITE" id="PS50887">
    <property type="entry name" value="GGDEF"/>
    <property type="match status" value="1"/>
</dbReference>
<dbReference type="NCBIfam" id="TIGR00254">
    <property type="entry name" value="GGDEF"/>
    <property type="match status" value="1"/>
</dbReference>
<evidence type="ECO:0000313" key="4">
    <source>
        <dbReference type="EMBL" id="BCS95171.1"/>
    </source>
</evidence>
<proteinExistence type="predicted"/>
<reference evidence="4 5" key="1">
    <citation type="submission" date="2021-02" db="EMBL/GenBank/DDBJ databases">
        <title>Complete genome of Desulfoluna sp. strain ASN36.</title>
        <authorList>
            <person name="Takahashi A."/>
            <person name="Kojima H."/>
            <person name="Fukui M."/>
        </authorList>
    </citation>
    <scope>NUCLEOTIDE SEQUENCE [LARGE SCALE GENOMIC DNA]</scope>
    <source>
        <strain evidence="4 5">ASN36</strain>
    </source>
</reference>
<dbReference type="CDD" id="cd01949">
    <property type="entry name" value="GGDEF"/>
    <property type="match status" value="1"/>
</dbReference>
<dbReference type="PANTHER" id="PTHR45138:SF9">
    <property type="entry name" value="DIGUANYLATE CYCLASE DGCM-RELATED"/>
    <property type="match status" value="1"/>
</dbReference>
<dbReference type="PANTHER" id="PTHR45138">
    <property type="entry name" value="REGULATORY COMPONENTS OF SENSORY TRANSDUCTION SYSTEM"/>
    <property type="match status" value="1"/>
</dbReference>
<dbReference type="EC" id="2.7.7.65" evidence="1"/>
<evidence type="ECO:0000313" key="5">
    <source>
        <dbReference type="Proteomes" id="UP001320148"/>
    </source>
</evidence>
<dbReference type="InterPro" id="IPR050469">
    <property type="entry name" value="Diguanylate_Cyclase"/>
</dbReference>
<dbReference type="Pfam" id="PF00990">
    <property type="entry name" value="GGDEF"/>
    <property type="match status" value="1"/>
</dbReference>
<dbReference type="EMBL" id="AP024488">
    <property type="protein sequence ID" value="BCS95171.1"/>
    <property type="molecule type" value="Genomic_DNA"/>
</dbReference>
<dbReference type="Gene3D" id="2.60.40.10">
    <property type="entry name" value="Immunoglobulins"/>
    <property type="match status" value="1"/>
</dbReference>
<dbReference type="InterPro" id="IPR011110">
    <property type="entry name" value="Reg_prop"/>
</dbReference>
<dbReference type="Pfam" id="PF07495">
    <property type="entry name" value="Y_Y_Y"/>
    <property type="match status" value="1"/>
</dbReference>